<evidence type="ECO:0000259" key="3">
    <source>
        <dbReference type="PROSITE" id="PS00624"/>
    </source>
</evidence>
<dbReference type="PIRSF" id="PIRSF000137">
    <property type="entry name" value="Alcohol_oxidase"/>
    <property type="match status" value="1"/>
</dbReference>
<dbReference type="InterPro" id="IPR007867">
    <property type="entry name" value="GMC_OxRtase_C"/>
</dbReference>
<gene>
    <name evidence="4" type="ORF">Z517_00455</name>
</gene>
<dbReference type="AlphaFoldDB" id="A0A0D2FEL7"/>
<sequence length="549" mass="58579">MAAAEGIFDYIVVGGGIAGCALASLLSKSKSSPSILLIEAGPDVSGHPLTQSPLGCFAAHGSDIDWNYKTVPQPHLNDRSLYEAGGKALGGGSATNYATWTRGPKVDYDRWGKLVGDARWTYNGLLPYFDKIEKDHISTVAISKSHPDRKSPLRDQVLKAWLDLRLSQIENANVGEPLGVGEVVENLKEGKRQLASAAFDLRDVKVMTETAAQKVLLENRQGKLTAVGVQIHGERHFLASKEVILSAGAFRTPQLLMLSGIGPAADLEEANIPTQLDLPGVGLNFHDHLLVGFAFRLKNPSLGLAMGGVAGPWAEPAHQLGLPVDWVVTENVPRSFLEEAVKKDMVGDSSGDGDTYPVSLLDSESVHLESIMMYAPGGLPITNLHVPFDGTHIGAVVGVMSPTSRGRIGLSSSSALDPPVIDPNYNATNVDRALMRYGIRRLLQAVQHSMSDVVESENPPPSFEALSYTSSDSAIDARVRSEARTFFHAAGTASMGPVVDTQLRVKGIDGLRVVDASVIPIPIGAHLQAATYAIAAQAADMITQENGRR</sequence>
<dbReference type="HOGENOM" id="CLU_002865_6_3_1"/>
<dbReference type="InterPro" id="IPR000172">
    <property type="entry name" value="GMC_OxRdtase_N"/>
</dbReference>
<accession>A0A0D2FEL7</accession>
<protein>
    <recommendedName>
        <fullName evidence="3">Glucose-methanol-choline oxidoreductase N-terminal domain-containing protein</fullName>
    </recommendedName>
</protein>
<dbReference type="GO" id="GO:0050660">
    <property type="term" value="F:flavin adenine dinucleotide binding"/>
    <property type="evidence" value="ECO:0007669"/>
    <property type="project" value="InterPro"/>
</dbReference>
<feature type="active site" description="Proton acceptor" evidence="2">
    <location>
        <position position="526"/>
    </location>
</feature>
<dbReference type="VEuPathDB" id="FungiDB:Z517_00455"/>
<dbReference type="GO" id="GO:0016614">
    <property type="term" value="F:oxidoreductase activity, acting on CH-OH group of donors"/>
    <property type="evidence" value="ECO:0007669"/>
    <property type="project" value="InterPro"/>
</dbReference>
<dbReference type="Pfam" id="PF05199">
    <property type="entry name" value="GMC_oxred_C"/>
    <property type="match status" value="1"/>
</dbReference>
<feature type="domain" description="Glucose-methanol-choline oxidoreductase N-terminal" evidence="3">
    <location>
        <begin position="248"/>
        <end position="262"/>
    </location>
</feature>
<organism evidence="4 5">
    <name type="scientific">Fonsecaea pedrosoi CBS 271.37</name>
    <dbReference type="NCBI Taxonomy" id="1442368"/>
    <lineage>
        <taxon>Eukaryota</taxon>
        <taxon>Fungi</taxon>
        <taxon>Dikarya</taxon>
        <taxon>Ascomycota</taxon>
        <taxon>Pezizomycotina</taxon>
        <taxon>Eurotiomycetes</taxon>
        <taxon>Chaetothyriomycetidae</taxon>
        <taxon>Chaetothyriales</taxon>
        <taxon>Herpotrichiellaceae</taxon>
        <taxon>Fonsecaea</taxon>
    </lineage>
</organism>
<evidence type="ECO:0000256" key="1">
    <source>
        <dbReference type="ARBA" id="ARBA00010790"/>
    </source>
</evidence>
<dbReference type="Gene3D" id="3.30.560.10">
    <property type="entry name" value="Glucose Oxidase, domain 3"/>
    <property type="match status" value="1"/>
</dbReference>
<dbReference type="GeneID" id="25299945"/>
<keyword evidence="5" id="KW-1185">Reference proteome</keyword>
<dbReference type="PANTHER" id="PTHR11552:SF123">
    <property type="entry name" value="GMC OXIDOREDUCTASE (AFU_ORTHOLOGUE AFUA_2G01770)-RELATED"/>
    <property type="match status" value="1"/>
</dbReference>
<evidence type="ECO:0000313" key="4">
    <source>
        <dbReference type="EMBL" id="KIW85067.1"/>
    </source>
</evidence>
<dbReference type="InterPro" id="IPR012132">
    <property type="entry name" value="GMC_OxRdtase"/>
</dbReference>
<dbReference type="OrthoDB" id="269227at2759"/>
<dbReference type="Pfam" id="PF00732">
    <property type="entry name" value="GMC_oxred_N"/>
    <property type="match status" value="1"/>
</dbReference>
<dbReference type="EMBL" id="KN846969">
    <property type="protein sequence ID" value="KIW85067.1"/>
    <property type="molecule type" value="Genomic_DNA"/>
</dbReference>
<comment type="similarity">
    <text evidence="1">Belongs to the GMC oxidoreductase family.</text>
</comment>
<dbReference type="Proteomes" id="UP000053029">
    <property type="component" value="Unassembled WGS sequence"/>
</dbReference>
<dbReference type="Gene3D" id="3.50.50.60">
    <property type="entry name" value="FAD/NAD(P)-binding domain"/>
    <property type="match status" value="1"/>
</dbReference>
<dbReference type="SUPFAM" id="SSF54373">
    <property type="entry name" value="FAD-linked reductases, C-terminal domain"/>
    <property type="match status" value="1"/>
</dbReference>
<dbReference type="SUPFAM" id="SSF51905">
    <property type="entry name" value="FAD/NAD(P)-binding domain"/>
    <property type="match status" value="1"/>
</dbReference>
<feature type="active site" description="Proton donor" evidence="2">
    <location>
        <position position="488"/>
    </location>
</feature>
<dbReference type="RefSeq" id="XP_013288875.1">
    <property type="nucleotide sequence ID" value="XM_013433421.1"/>
</dbReference>
<dbReference type="STRING" id="1442368.A0A0D2FEL7"/>
<dbReference type="PROSITE" id="PS00624">
    <property type="entry name" value="GMC_OXRED_2"/>
    <property type="match status" value="1"/>
</dbReference>
<dbReference type="PANTHER" id="PTHR11552">
    <property type="entry name" value="GLUCOSE-METHANOL-CHOLINE GMC OXIDOREDUCTASE"/>
    <property type="match status" value="1"/>
</dbReference>
<name>A0A0D2FEL7_9EURO</name>
<evidence type="ECO:0000256" key="2">
    <source>
        <dbReference type="PIRSR" id="PIRSR000137-1"/>
    </source>
</evidence>
<reference evidence="4 5" key="1">
    <citation type="submission" date="2015-01" db="EMBL/GenBank/DDBJ databases">
        <title>The Genome Sequence of Fonsecaea pedrosoi CBS 271.37.</title>
        <authorList>
            <consortium name="The Broad Institute Genomics Platform"/>
            <person name="Cuomo C."/>
            <person name="de Hoog S."/>
            <person name="Gorbushina A."/>
            <person name="Stielow B."/>
            <person name="Teixiera M."/>
            <person name="Abouelleil A."/>
            <person name="Chapman S.B."/>
            <person name="Priest M."/>
            <person name="Young S.K."/>
            <person name="Wortman J."/>
            <person name="Nusbaum C."/>
            <person name="Birren B."/>
        </authorList>
    </citation>
    <scope>NUCLEOTIDE SEQUENCE [LARGE SCALE GENOMIC DNA]</scope>
    <source>
        <strain evidence="4 5">CBS 271.37</strain>
    </source>
</reference>
<evidence type="ECO:0000313" key="5">
    <source>
        <dbReference type="Proteomes" id="UP000053029"/>
    </source>
</evidence>
<proteinExistence type="inferred from homology"/>
<dbReference type="InterPro" id="IPR036188">
    <property type="entry name" value="FAD/NAD-bd_sf"/>
</dbReference>